<dbReference type="GO" id="GO:0015031">
    <property type="term" value="P:protein transport"/>
    <property type="evidence" value="ECO:0007669"/>
    <property type="project" value="UniProtKB-KW"/>
</dbReference>
<keyword evidence="3" id="KW-1003">Cell membrane</keyword>
<keyword evidence="4 9" id="KW-0812">Transmembrane</keyword>
<dbReference type="GO" id="GO:0051205">
    <property type="term" value="P:protein insertion into membrane"/>
    <property type="evidence" value="ECO:0007669"/>
    <property type="project" value="TreeGrafter"/>
</dbReference>
<evidence type="ECO:0000259" key="11">
    <source>
        <dbReference type="Pfam" id="PF02096"/>
    </source>
</evidence>
<evidence type="ECO:0000256" key="2">
    <source>
        <dbReference type="ARBA" id="ARBA00022448"/>
    </source>
</evidence>
<accession>A0A0G0MZX4</accession>
<feature type="transmembrane region" description="Helical" evidence="10">
    <location>
        <begin position="22"/>
        <end position="42"/>
    </location>
</feature>
<reference evidence="12 13" key="1">
    <citation type="journal article" date="2015" name="Nature">
        <title>rRNA introns, odd ribosomes, and small enigmatic genomes across a large radiation of phyla.</title>
        <authorList>
            <person name="Brown C.T."/>
            <person name="Hug L.A."/>
            <person name="Thomas B.C."/>
            <person name="Sharon I."/>
            <person name="Castelle C.J."/>
            <person name="Singh A."/>
            <person name="Wilkins M.J."/>
            <person name="Williams K.H."/>
            <person name="Banfield J.F."/>
        </authorList>
    </citation>
    <scope>NUCLEOTIDE SEQUENCE [LARGE SCALE GENOMIC DNA]</scope>
</reference>
<evidence type="ECO:0000313" key="13">
    <source>
        <dbReference type="Proteomes" id="UP000034406"/>
    </source>
</evidence>
<dbReference type="PANTHER" id="PTHR12428">
    <property type="entry name" value="OXA1"/>
    <property type="match status" value="1"/>
</dbReference>
<proteinExistence type="inferred from homology"/>
<dbReference type="EMBL" id="LBUT01000007">
    <property type="protein sequence ID" value="KKQ70416.1"/>
    <property type="molecule type" value="Genomic_DNA"/>
</dbReference>
<feature type="transmembrane region" description="Helical" evidence="10">
    <location>
        <begin position="87"/>
        <end position="108"/>
    </location>
</feature>
<gene>
    <name evidence="12" type="ORF">US90_C0007G0029</name>
</gene>
<keyword evidence="7 10" id="KW-0472">Membrane</keyword>
<evidence type="ECO:0000256" key="6">
    <source>
        <dbReference type="ARBA" id="ARBA00022989"/>
    </source>
</evidence>
<comment type="similarity">
    <text evidence="9">Belongs to the OXA1/ALB3/YidC family.</text>
</comment>
<keyword evidence="5" id="KW-0653">Protein transport</keyword>
<evidence type="ECO:0000256" key="5">
    <source>
        <dbReference type="ARBA" id="ARBA00022927"/>
    </source>
</evidence>
<keyword evidence="8" id="KW-0143">Chaperone</keyword>
<dbReference type="CDD" id="cd20070">
    <property type="entry name" value="5TM_YidC_Alb3"/>
    <property type="match status" value="1"/>
</dbReference>
<keyword evidence="2" id="KW-0813">Transport</keyword>
<dbReference type="PANTHER" id="PTHR12428:SF65">
    <property type="entry name" value="CYTOCHROME C OXIDASE ASSEMBLY PROTEIN COX18, MITOCHONDRIAL"/>
    <property type="match status" value="1"/>
</dbReference>
<organism evidence="12 13">
    <name type="scientific">Candidatus Shapirobacteria bacterium GW2011_GWE2_38_30</name>
    <dbReference type="NCBI Taxonomy" id="1618490"/>
    <lineage>
        <taxon>Bacteria</taxon>
        <taxon>Candidatus Shapironibacteriota</taxon>
    </lineage>
</organism>
<dbReference type="STRING" id="1618490.US90_C0007G0029"/>
<name>A0A0G0MZX4_9BACT</name>
<evidence type="ECO:0000256" key="9">
    <source>
        <dbReference type="RuleBase" id="RU003945"/>
    </source>
</evidence>
<dbReference type="InterPro" id="IPR001708">
    <property type="entry name" value="YidC/ALB3/OXA1/COX18"/>
</dbReference>
<evidence type="ECO:0000256" key="10">
    <source>
        <dbReference type="SAM" id="Phobius"/>
    </source>
</evidence>
<feature type="domain" description="Membrane insertase YidC/Oxa/ALB C-terminal" evidence="11">
    <location>
        <begin position="23"/>
        <end position="251"/>
    </location>
</feature>
<evidence type="ECO:0000256" key="4">
    <source>
        <dbReference type="ARBA" id="ARBA00022692"/>
    </source>
</evidence>
<keyword evidence="6 10" id="KW-1133">Transmembrane helix</keyword>
<dbReference type="Proteomes" id="UP000034406">
    <property type="component" value="Unassembled WGS sequence"/>
</dbReference>
<protein>
    <submittedName>
        <fullName evidence="12">Membrane protein insertase, YidC/Oxa1 family</fullName>
    </submittedName>
</protein>
<dbReference type="AlphaFoldDB" id="A0A0G0MZX4"/>
<comment type="caution">
    <text evidence="12">The sequence shown here is derived from an EMBL/GenBank/DDBJ whole genome shotgun (WGS) entry which is preliminary data.</text>
</comment>
<feature type="transmembrane region" description="Helical" evidence="10">
    <location>
        <begin position="161"/>
        <end position="180"/>
    </location>
</feature>
<evidence type="ECO:0000256" key="3">
    <source>
        <dbReference type="ARBA" id="ARBA00022475"/>
    </source>
</evidence>
<comment type="subcellular location">
    <subcellularLocation>
        <location evidence="1">Cell membrane</location>
        <topology evidence="1">Multi-pass membrane protein</topology>
    </subcellularLocation>
    <subcellularLocation>
        <location evidence="9">Membrane</location>
        <topology evidence="9">Multi-pass membrane protein</topology>
    </subcellularLocation>
</comment>
<evidence type="ECO:0000256" key="8">
    <source>
        <dbReference type="ARBA" id="ARBA00023186"/>
    </source>
</evidence>
<dbReference type="GO" id="GO:0032977">
    <property type="term" value="F:membrane insertase activity"/>
    <property type="evidence" value="ECO:0007669"/>
    <property type="project" value="InterPro"/>
</dbReference>
<dbReference type="InterPro" id="IPR047196">
    <property type="entry name" value="YidC_ALB_C"/>
</dbReference>
<dbReference type="NCBIfam" id="TIGR03592">
    <property type="entry name" value="yidC_oxa1_cterm"/>
    <property type="match status" value="1"/>
</dbReference>
<dbReference type="GO" id="GO:0005886">
    <property type="term" value="C:plasma membrane"/>
    <property type="evidence" value="ECO:0007669"/>
    <property type="project" value="UniProtKB-SubCell"/>
</dbReference>
<evidence type="ECO:0000256" key="7">
    <source>
        <dbReference type="ARBA" id="ARBA00023136"/>
    </source>
</evidence>
<evidence type="ECO:0000313" key="12">
    <source>
        <dbReference type="EMBL" id="KKQ70416.1"/>
    </source>
</evidence>
<evidence type="ECO:0000256" key="1">
    <source>
        <dbReference type="ARBA" id="ARBA00004651"/>
    </source>
</evidence>
<feature type="transmembrane region" description="Helical" evidence="10">
    <location>
        <begin position="215"/>
        <end position="239"/>
    </location>
</feature>
<sequence length="259" mass="29064">MNLFIAPFVNALFGFYYLTGNLGWSVIIVTLLVKFLLLPLVMPSLKSAQKMRELQPKLKKLQEKYKGEKSKLATAQMDLYKSEGVNPMAGCLPQILQIAVLLIFFSAFNKVVGFNDNGNYKELNSLLISNFRIEQNFKFNTDFLGSNLTLTPSKIWGEGNMALMVLPVILLIGSGVAQYFGAKLMMPAPAVTENIAKKTEEKGDDMMAAMRTQSLYFMPLMTVFIGWSFSMGLLLYWFVNSLFSVGQQLVIDGMNKNKK</sequence>
<dbReference type="InterPro" id="IPR028055">
    <property type="entry name" value="YidC/Oxa/ALB_C"/>
</dbReference>
<dbReference type="Pfam" id="PF02096">
    <property type="entry name" value="60KD_IMP"/>
    <property type="match status" value="1"/>
</dbReference>